<gene>
    <name evidence="2" type="ORF">NCTC13159_03492</name>
    <name evidence="1" type="ORF">RO07_03940</name>
</gene>
<reference evidence="3" key="1">
    <citation type="submission" date="2014-12" db="EMBL/GenBank/DDBJ databases">
        <title>Complete Genome Sequencing of Pandoraea pulmonicola DSM 16583.</title>
        <authorList>
            <person name="Chan K.-G."/>
        </authorList>
    </citation>
    <scope>NUCLEOTIDE SEQUENCE [LARGE SCALE GENOMIC DNA]</scope>
    <source>
        <strain evidence="3">DSM 16583</strain>
    </source>
</reference>
<dbReference type="EMBL" id="CP010310">
    <property type="protein sequence ID" value="AJC19847.1"/>
    <property type="molecule type" value="Genomic_DNA"/>
</dbReference>
<keyword evidence="3" id="KW-1185">Reference proteome</keyword>
<evidence type="ECO:0000313" key="1">
    <source>
        <dbReference type="EMBL" id="AJC19847.1"/>
    </source>
</evidence>
<dbReference type="EMBL" id="UGSJ01000001">
    <property type="protein sequence ID" value="SUA91972.1"/>
    <property type="molecule type" value="Genomic_DNA"/>
</dbReference>
<accession>A0AAJ5D1R0</accession>
<name>A0AAJ5D1R0_PANPU</name>
<organism evidence="2 4">
    <name type="scientific">Pandoraea pulmonicola</name>
    <dbReference type="NCBI Taxonomy" id="93221"/>
    <lineage>
        <taxon>Bacteria</taxon>
        <taxon>Pseudomonadati</taxon>
        <taxon>Pseudomonadota</taxon>
        <taxon>Betaproteobacteria</taxon>
        <taxon>Burkholderiales</taxon>
        <taxon>Burkholderiaceae</taxon>
        <taxon>Pandoraea</taxon>
    </lineage>
</organism>
<evidence type="ECO:0000313" key="4">
    <source>
        <dbReference type="Proteomes" id="UP000254589"/>
    </source>
</evidence>
<evidence type="ECO:0000313" key="2">
    <source>
        <dbReference type="EMBL" id="SUA91972.1"/>
    </source>
</evidence>
<dbReference type="Proteomes" id="UP000035086">
    <property type="component" value="Chromosome"/>
</dbReference>
<dbReference type="Proteomes" id="UP000254589">
    <property type="component" value="Unassembled WGS sequence"/>
</dbReference>
<dbReference type="RefSeq" id="WP_039405426.1">
    <property type="nucleotide sequence ID" value="NZ_CP010310.2"/>
</dbReference>
<dbReference type="KEGG" id="ppul:RO07_03940"/>
<evidence type="ECO:0000313" key="3">
    <source>
        <dbReference type="Proteomes" id="UP000035086"/>
    </source>
</evidence>
<reference evidence="2 4" key="3">
    <citation type="submission" date="2018-06" db="EMBL/GenBank/DDBJ databases">
        <authorList>
            <consortium name="Pathogen Informatics"/>
            <person name="Doyle S."/>
        </authorList>
    </citation>
    <scope>NUCLEOTIDE SEQUENCE [LARGE SCALE GENOMIC DNA]</scope>
    <source>
        <strain evidence="2 4">NCTC13159</strain>
    </source>
</reference>
<dbReference type="AlphaFoldDB" id="A0AAJ5D1R0"/>
<proteinExistence type="predicted"/>
<sequence length="193" mass="21131">MKIRRQLLLGFVIIATALPIAALAFVKPLRVAVPTLMPGITCVGARICIDDVSRLAAAERLYADGSAVASKAVGQFRLAPRMIFCVTSQCADMFGLGARAAEAVGDVGLIVAPRGWKTFYVAHELIHHRQAEELGNLALFTKPKWLIEGMAYSLSEDPRHPLGGLLEAWRSQFEAWRADHTAGDFWEMVKKAD</sequence>
<protein>
    <submittedName>
        <fullName evidence="2">Uncharacterized protein</fullName>
    </submittedName>
</protein>
<reference evidence="1" key="2">
    <citation type="submission" date="2016-11" db="EMBL/GenBank/DDBJ databases">
        <title>Complete Genome Sequencing of Pandoraea pulmonicola DSM 16583.</title>
        <authorList>
            <person name="Chan K.-G."/>
        </authorList>
    </citation>
    <scope>NUCLEOTIDE SEQUENCE</scope>
    <source>
        <strain evidence="1">DSM 16583</strain>
    </source>
</reference>